<keyword evidence="1" id="KW-0732">Signal</keyword>
<dbReference type="Proteomes" id="UP000248961">
    <property type="component" value="Unassembled WGS sequence"/>
</dbReference>
<proteinExistence type="predicted"/>
<dbReference type="OrthoDB" id="4487429at2759"/>
<feature type="chain" id="PRO_5017463442" description="Peptidase M15A C-terminal domain-containing protein" evidence="1">
    <location>
        <begin position="29"/>
        <end position="165"/>
    </location>
</feature>
<reference evidence="2 3" key="1">
    <citation type="submission" date="2018-02" db="EMBL/GenBank/DDBJ databases">
        <title>The genomes of Aspergillus section Nigri reveals drivers in fungal speciation.</title>
        <authorList>
            <consortium name="DOE Joint Genome Institute"/>
            <person name="Vesth T.C."/>
            <person name="Nybo J."/>
            <person name="Theobald S."/>
            <person name="Brandl J."/>
            <person name="Frisvad J.C."/>
            <person name="Nielsen K.F."/>
            <person name="Lyhne E.K."/>
            <person name="Kogle M.E."/>
            <person name="Kuo A."/>
            <person name="Riley R."/>
            <person name="Clum A."/>
            <person name="Nolan M."/>
            <person name="Lipzen A."/>
            <person name="Salamov A."/>
            <person name="Henrissat B."/>
            <person name="Wiebenga A."/>
            <person name="De vries R.P."/>
            <person name="Grigoriev I.V."/>
            <person name="Mortensen U.H."/>
            <person name="Andersen M.R."/>
            <person name="Baker S.E."/>
        </authorList>
    </citation>
    <scope>NUCLEOTIDE SEQUENCE [LARGE SCALE GENOMIC DNA]</scope>
    <source>
        <strain evidence="2 3">CBS 101889</strain>
    </source>
</reference>
<name>A0A395HST1_ASPHC</name>
<dbReference type="VEuPathDB" id="FungiDB:BO97DRAFT_427554"/>
<sequence>MLLAALGLISTFLLAFRLLFSGPKQVFSSKPVSRSTEARPDMANVTLDLEDPSPPEPFIGLCGDSLNDDSYWLDFGVGSEISVLGFPFRAENICCGGSRRWRSTSSGWAATGGVWVLHCTRAKAARKGASRNHIAATMEERCQVIEKLGGVFYANPRDCLHLDLP</sequence>
<gene>
    <name evidence="2" type="ORF">BO97DRAFT_427554</name>
</gene>
<dbReference type="GeneID" id="37201503"/>
<keyword evidence="3" id="KW-1185">Reference proteome</keyword>
<accession>A0A395HST1</accession>
<dbReference type="AlphaFoldDB" id="A0A395HST1"/>
<dbReference type="RefSeq" id="XP_025548438.1">
    <property type="nucleotide sequence ID" value="XM_025697214.1"/>
</dbReference>
<feature type="signal peptide" evidence="1">
    <location>
        <begin position="1"/>
        <end position="28"/>
    </location>
</feature>
<evidence type="ECO:0000313" key="3">
    <source>
        <dbReference type="Proteomes" id="UP000248961"/>
    </source>
</evidence>
<dbReference type="EMBL" id="KZ824305">
    <property type="protein sequence ID" value="RAL09284.1"/>
    <property type="molecule type" value="Genomic_DNA"/>
</dbReference>
<protein>
    <recommendedName>
        <fullName evidence="4">Peptidase M15A C-terminal domain-containing protein</fullName>
    </recommendedName>
</protein>
<evidence type="ECO:0000256" key="1">
    <source>
        <dbReference type="SAM" id="SignalP"/>
    </source>
</evidence>
<organism evidence="2 3">
    <name type="scientific">Aspergillus homomorphus (strain CBS 101889)</name>
    <dbReference type="NCBI Taxonomy" id="1450537"/>
    <lineage>
        <taxon>Eukaryota</taxon>
        <taxon>Fungi</taxon>
        <taxon>Dikarya</taxon>
        <taxon>Ascomycota</taxon>
        <taxon>Pezizomycotina</taxon>
        <taxon>Eurotiomycetes</taxon>
        <taxon>Eurotiomycetidae</taxon>
        <taxon>Eurotiales</taxon>
        <taxon>Aspergillaceae</taxon>
        <taxon>Aspergillus</taxon>
        <taxon>Aspergillus subgen. Circumdati</taxon>
    </lineage>
</organism>
<evidence type="ECO:0000313" key="2">
    <source>
        <dbReference type="EMBL" id="RAL09284.1"/>
    </source>
</evidence>
<evidence type="ECO:0008006" key="4">
    <source>
        <dbReference type="Google" id="ProtNLM"/>
    </source>
</evidence>
<dbReference type="STRING" id="1450537.A0A395HST1"/>